<protein>
    <recommendedName>
        <fullName evidence="2">DH domain-containing protein</fullName>
    </recommendedName>
</protein>
<dbReference type="VEuPathDB" id="TrichDB:TRFO_16989"/>
<feature type="compositionally biased region" description="Basic residues" evidence="1">
    <location>
        <begin position="1776"/>
        <end position="1785"/>
    </location>
</feature>
<feature type="region of interest" description="Disordered" evidence="1">
    <location>
        <begin position="990"/>
        <end position="1031"/>
    </location>
</feature>
<dbReference type="PANTHER" id="PTHR12673:SF159">
    <property type="entry name" value="LD03170P"/>
    <property type="match status" value="1"/>
</dbReference>
<dbReference type="OrthoDB" id="45365at2759"/>
<reference evidence="3" key="1">
    <citation type="submission" date="2016-10" db="EMBL/GenBank/DDBJ databases">
        <authorList>
            <person name="Benchimol M."/>
            <person name="Almeida L.G."/>
            <person name="Vasconcelos A.T."/>
            <person name="Perreira-Neves A."/>
            <person name="Rosa I.A."/>
            <person name="Tasca T."/>
            <person name="Bogo M.R."/>
            <person name="de Souza W."/>
        </authorList>
    </citation>
    <scope>NUCLEOTIDE SEQUENCE [LARGE SCALE GENOMIC DNA]</scope>
    <source>
        <strain evidence="3">K</strain>
    </source>
</reference>
<dbReference type="SMART" id="SM00325">
    <property type="entry name" value="RhoGEF"/>
    <property type="match status" value="1"/>
</dbReference>
<feature type="compositionally biased region" description="Polar residues" evidence="1">
    <location>
        <begin position="1562"/>
        <end position="1578"/>
    </location>
</feature>
<feature type="compositionally biased region" description="Basic residues" evidence="1">
    <location>
        <begin position="1968"/>
        <end position="1984"/>
    </location>
</feature>
<feature type="compositionally biased region" description="Basic and acidic residues" evidence="1">
    <location>
        <begin position="192"/>
        <end position="203"/>
    </location>
</feature>
<feature type="region of interest" description="Disordered" evidence="1">
    <location>
        <begin position="1754"/>
        <end position="1816"/>
    </location>
</feature>
<feature type="domain" description="DH" evidence="2">
    <location>
        <begin position="295"/>
        <end position="475"/>
    </location>
</feature>
<dbReference type="RefSeq" id="XP_068366078.1">
    <property type="nucleotide sequence ID" value="XM_068499315.1"/>
</dbReference>
<dbReference type="CDD" id="cd00160">
    <property type="entry name" value="RhoGEF"/>
    <property type="match status" value="1"/>
</dbReference>
<feature type="compositionally biased region" description="Polar residues" evidence="1">
    <location>
        <begin position="997"/>
        <end position="1019"/>
    </location>
</feature>
<dbReference type="Gene3D" id="2.120.10.80">
    <property type="entry name" value="Kelch-type beta propeller"/>
    <property type="match status" value="2"/>
</dbReference>
<dbReference type="PROSITE" id="PS50010">
    <property type="entry name" value="DH_2"/>
    <property type="match status" value="1"/>
</dbReference>
<dbReference type="EMBL" id="MLAK01000551">
    <property type="protein sequence ID" value="OHT12942.1"/>
    <property type="molecule type" value="Genomic_DNA"/>
</dbReference>
<dbReference type="PANTHER" id="PTHR12673">
    <property type="entry name" value="FACIOGENITAL DYSPLASIA PROTEIN"/>
    <property type="match status" value="1"/>
</dbReference>
<feature type="compositionally biased region" description="Low complexity" evidence="1">
    <location>
        <begin position="1673"/>
        <end position="1688"/>
    </location>
</feature>
<dbReference type="PROSITE" id="PS00741">
    <property type="entry name" value="DH_1"/>
    <property type="match status" value="1"/>
</dbReference>
<sequence length="2016" mass="232880">MSVSYVAVIFPDKKIKCVTYQKSAGLDVSELFSKVKNQALNHKLYRVTPSWIYRIPDNSIEFLPEHYMQDFEHFYLQFFPDEYPDNILRLFPTMSRPIDLHPWNVGIPNYSTISFADIYKAFSITFAVKFEQMKFMYCKVGSIEDILKEKYYVMKHNKKLKSNFHSNPIKNCKDDIFLRDDSIVEVSESTTENDKFDLNKDNLNENLDNSEISRNDEENSSNNINDRKNSNRSNSDNESLKITNKNEEEEDSMESTDKCLIDFDLPILEQADSLSTIKIKVDVVVGDKEYDRARRRIGVLNEIVESENNYFSDLNIMDSQFTETFFENLRLNKDIYSRTFKMIGSILPIHKEFRKALREVGTAPESSIGPVFTQFVPFFKVTVPHIVNFSSMSEELRELSLTNKNFFKAVTQICIKYYDGKNLESLLVTPVQRIPRYPLLLRELIKFTESNHWSLPSLKVAYESLTKLNQDIDIKTSEQKLVNATIKLQEEFGSKCKVMETGRALITQFNYLNYSFYLFNDLLLLRTKLPDGDSKFDELNLLIAKAETTTTSYLFTHKKVKIPIPISPESTKFNESFLKIKHEYIAKMGTFDGALRWKQMPEPYGVDNNVSYYNWPPDLQSPAMTAICEDLYLFGGKNKDNIASSDLWWYHKEDDEEYGSFCLLITENTPKGRYDCSMSVYEDKLIVFGGHDTNNNVFDDLLIFDIPTAVWTKLEVEGGPSPRFAHAAAFLGTQLWIFGGKSQSVYYNDLFCYDFSDNIWYNIETPTRPEPRAWHSAFWVPQGPNIDNLSFAIFGGAYKSATFGTVWMFDYDAADWVELRATGDTFPGSRYSHASAMVDNSLYIIGGKNQGGLRVEPYRLDINNPSAITWSALPQIDEPPTFYNGGYCYIDNFGLALFKEHLYMIKLVQGFSDISSPSKVISTFANEISDSESFKPRTRLSEPVFENTTKMVTVMADSITSDFRFNYEGMTPKALVNVVRSRYTPLPKQLHFPLSPPSSARGSTNPVVTDTSLNTNNKNLGGEQEAVTGEDIKKVQTDASEAYTSEAHTCDSSDNYSSRNESDSSDSYSDYSDSHIQRIEINYDNYKNISNIDENKNGDAVNNQENDVGGNNDKGSNDIKTDGNIQITNENKSITNEESSNITEENNHIKDSERFVNTIENNSNKRKEIENKENPEIKVQTDKQENQSEIVNHESINDGNQKEMVKQPGKKIIFVENQNKLPEFSQPENQENSTNEIITCKNHSSQTEKRNIATLIPLLSTSDAFYVSISQSKKLLDMTQLSDLPDPNSSNFFDHMKPSSTTTPPTTFNPNISILRHQSPPSNSPNAPKIQHPDKNHSQPSQIENHIGKWHTQWKEEAIINLGNSKLDEKYIWRDIVMIQPPSQGGNVQIQYNQQLINKDKEKDFKKFASYTKKDRKVALTEIHGDNVKKAAELEYPTTHSSIKIETFDDLANMKSEESEIKSVYDSGLSEESDIESKKKIDLDLLKKDEKQKRKEEKYKEEQEKIRRKQEEEIEKHKKKVEKKERKAAEQLEVKQRKQEKKMEEKTKKLEKKQQKLEKKMNFSTSFQQQPQMQSGDGNINVEEKKHKSGFLKMIKAPSLKLRFSKDIFFGKKNKQQKGSYNGQSADQFNDSDNGQNMSRLSQSHTIQYESTSTPQSTDHAFFEESESSTRNYSQQYYQTQQYFPDQQNCETTQHQQYTRQQEHRSQPPLHNHYHQQQQQYDHSGHGVDPHYDPQNVNEEETYQVHANASDIESISSVSESSNYQSLENNSESSNTRKKRRRSRKSNYNDEHNQFYEDRDFNEPRRKHRRHKHRNSDLDYVKNEDIDIIRQAVIKQEMKRNSNPEISISLMPAPHQSSLVDKQVTGNVKSHQRVFFPEEPTIETSNQNKVEQQINQQETNHLEEMKQEDMNKNEDHLQNKSEILHDILLSQSNSSQPLSASGNLELLSEGSSNESINILDDDDDGDIKKKHRHHHKHHHKRHHRYTDEGGSEDENLSKRRRKYSSQDEANNEDDGK</sequence>
<dbReference type="Gene3D" id="1.20.900.10">
    <property type="entry name" value="Dbl homology (DH) domain"/>
    <property type="match status" value="1"/>
</dbReference>
<dbReference type="GO" id="GO:0035556">
    <property type="term" value="P:intracellular signal transduction"/>
    <property type="evidence" value="ECO:0007669"/>
    <property type="project" value="InterPro"/>
</dbReference>
<dbReference type="InterPro" id="IPR015915">
    <property type="entry name" value="Kelch-typ_b-propeller"/>
</dbReference>
<evidence type="ECO:0000313" key="4">
    <source>
        <dbReference type="Proteomes" id="UP000179807"/>
    </source>
</evidence>
<dbReference type="Pfam" id="PF24681">
    <property type="entry name" value="Kelch_KLHDC2_KLHL20_DRC7"/>
    <property type="match status" value="1"/>
</dbReference>
<dbReference type="InterPro" id="IPR035899">
    <property type="entry name" value="DBL_dom_sf"/>
</dbReference>
<comment type="caution">
    <text evidence="3">The sequence shown here is derived from an EMBL/GenBank/DDBJ whole genome shotgun (WGS) entry which is preliminary data.</text>
</comment>
<gene>
    <name evidence="3" type="ORF">TRFO_16989</name>
</gene>
<dbReference type="InterPro" id="IPR001331">
    <property type="entry name" value="GDS_CDC24_CS"/>
</dbReference>
<evidence type="ECO:0000256" key="1">
    <source>
        <dbReference type="SAM" id="MobiDB-lite"/>
    </source>
</evidence>
<proteinExistence type="predicted"/>
<feature type="compositionally biased region" description="Polar residues" evidence="1">
    <location>
        <begin position="1689"/>
        <end position="1700"/>
    </location>
</feature>
<evidence type="ECO:0000313" key="3">
    <source>
        <dbReference type="EMBL" id="OHT12942.1"/>
    </source>
</evidence>
<dbReference type="GO" id="GO:0005737">
    <property type="term" value="C:cytoplasm"/>
    <property type="evidence" value="ECO:0007669"/>
    <property type="project" value="TreeGrafter"/>
</dbReference>
<feature type="compositionally biased region" description="Basic residues" evidence="1">
    <location>
        <begin position="1805"/>
        <end position="1814"/>
    </location>
</feature>
<dbReference type="InterPro" id="IPR051092">
    <property type="entry name" value="FYVE_RhoGEF_PH"/>
</dbReference>
<feature type="compositionally biased region" description="Basic and acidic residues" evidence="1">
    <location>
        <begin position="1491"/>
        <end position="1561"/>
    </location>
</feature>
<evidence type="ECO:0000259" key="2">
    <source>
        <dbReference type="PROSITE" id="PS50010"/>
    </source>
</evidence>
<dbReference type="SUPFAM" id="SSF117281">
    <property type="entry name" value="Kelch motif"/>
    <property type="match status" value="1"/>
</dbReference>
<dbReference type="InterPro" id="IPR000219">
    <property type="entry name" value="DH_dom"/>
</dbReference>
<feature type="compositionally biased region" description="Basic and acidic residues" evidence="1">
    <location>
        <begin position="1787"/>
        <end position="1804"/>
    </location>
</feature>
<feature type="region of interest" description="Disordered" evidence="1">
    <location>
        <begin position="1043"/>
        <end position="1072"/>
    </location>
</feature>
<dbReference type="Pfam" id="PF00621">
    <property type="entry name" value="RhoGEF"/>
    <property type="match status" value="1"/>
</dbReference>
<feature type="compositionally biased region" description="Low complexity" evidence="1">
    <location>
        <begin position="1948"/>
        <end position="1958"/>
    </location>
</feature>
<feature type="region of interest" description="Disordered" evidence="1">
    <location>
        <begin position="1094"/>
        <end position="1123"/>
    </location>
</feature>
<feature type="region of interest" description="Disordered" evidence="1">
    <location>
        <begin position="1491"/>
        <end position="1580"/>
    </location>
</feature>
<organism evidence="3 4">
    <name type="scientific">Tritrichomonas foetus</name>
    <dbReference type="NCBI Taxonomy" id="1144522"/>
    <lineage>
        <taxon>Eukaryota</taxon>
        <taxon>Metamonada</taxon>
        <taxon>Parabasalia</taxon>
        <taxon>Tritrichomonadida</taxon>
        <taxon>Tritrichomonadidae</taxon>
        <taxon>Tritrichomonas</taxon>
    </lineage>
</organism>
<dbReference type="Proteomes" id="UP000179807">
    <property type="component" value="Unassembled WGS sequence"/>
</dbReference>
<dbReference type="GO" id="GO:0005085">
    <property type="term" value="F:guanyl-nucleotide exchange factor activity"/>
    <property type="evidence" value="ECO:0007669"/>
    <property type="project" value="InterPro"/>
</dbReference>
<feature type="region of interest" description="Disordered" evidence="1">
    <location>
        <begin position="1948"/>
        <end position="2016"/>
    </location>
</feature>
<dbReference type="SUPFAM" id="SSF48065">
    <property type="entry name" value="DBL homology domain (DH-domain)"/>
    <property type="match status" value="1"/>
</dbReference>
<feature type="compositionally biased region" description="Basic and acidic residues" evidence="1">
    <location>
        <begin position="1723"/>
        <end position="1732"/>
    </location>
</feature>
<dbReference type="GeneID" id="94834019"/>
<keyword evidence="4" id="KW-1185">Reference proteome</keyword>
<feature type="compositionally biased region" description="Low complexity" evidence="1">
    <location>
        <begin position="1052"/>
        <end position="1071"/>
    </location>
</feature>
<feature type="region of interest" description="Disordered" evidence="1">
    <location>
        <begin position="190"/>
        <end position="253"/>
    </location>
</feature>
<feature type="compositionally biased region" description="Polar residues" evidence="1">
    <location>
        <begin position="1617"/>
        <end position="1659"/>
    </location>
</feature>
<name>A0A1J4KTF5_9EUKA</name>
<feature type="region of interest" description="Disordered" evidence="1">
    <location>
        <begin position="1287"/>
        <end position="1342"/>
    </location>
</feature>
<feature type="region of interest" description="Disordered" evidence="1">
    <location>
        <begin position="1612"/>
        <end position="1735"/>
    </location>
</feature>
<accession>A0A1J4KTF5</accession>